<dbReference type="EMBL" id="CADCVA010000341">
    <property type="protein sequence ID" value="CAA9439243.1"/>
    <property type="molecule type" value="Genomic_DNA"/>
</dbReference>
<protein>
    <submittedName>
        <fullName evidence="1">Uncharacterized protein</fullName>
    </submittedName>
</protein>
<name>A0A6J4QBI4_9ACTN</name>
<evidence type="ECO:0000313" key="1">
    <source>
        <dbReference type="EMBL" id="CAA9439243.1"/>
    </source>
</evidence>
<dbReference type="AlphaFoldDB" id="A0A6J4QBI4"/>
<accession>A0A6J4QBI4</accession>
<gene>
    <name evidence="1" type="ORF">AVDCRST_MAG82-2720</name>
</gene>
<feature type="non-terminal residue" evidence="1">
    <location>
        <position position="1"/>
    </location>
</feature>
<proteinExistence type="predicted"/>
<reference evidence="1" key="1">
    <citation type="submission" date="2020-02" db="EMBL/GenBank/DDBJ databases">
        <authorList>
            <person name="Meier V. D."/>
        </authorList>
    </citation>
    <scope>NUCLEOTIDE SEQUENCE</scope>
    <source>
        <strain evidence="1">AVDCRST_MAG82</strain>
    </source>
</reference>
<organism evidence="1">
    <name type="scientific">uncultured Rubrobacteraceae bacterium</name>
    <dbReference type="NCBI Taxonomy" id="349277"/>
    <lineage>
        <taxon>Bacteria</taxon>
        <taxon>Bacillati</taxon>
        <taxon>Actinomycetota</taxon>
        <taxon>Rubrobacteria</taxon>
        <taxon>Rubrobacterales</taxon>
        <taxon>Rubrobacteraceae</taxon>
        <taxon>environmental samples</taxon>
    </lineage>
</organism>
<sequence>DRTPHPDRAPALSARVTTLPRLVGRASRSLSYDLARI</sequence>
<feature type="non-terminal residue" evidence="1">
    <location>
        <position position="37"/>
    </location>
</feature>